<name>A0ABN9A147_RANTA</name>
<sequence length="91" mass="9643">MSVIISGQLLTLLLRGHFSPQYFPAILDVSAHRRSILEGEDGNKSDKCQQKQFDSGSPAVAPGVGSPGGDRGPGSPNNRRAPRNRTEQGAS</sequence>
<feature type="region of interest" description="Disordered" evidence="1">
    <location>
        <begin position="38"/>
        <end position="91"/>
    </location>
</feature>
<evidence type="ECO:0000313" key="2">
    <source>
        <dbReference type="EMBL" id="CAI9179503.1"/>
    </source>
</evidence>
<feature type="compositionally biased region" description="Basic and acidic residues" evidence="1">
    <location>
        <begin position="38"/>
        <end position="49"/>
    </location>
</feature>
<feature type="compositionally biased region" description="Low complexity" evidence="1">
    <location>
        <begin position="55"/>
        <end position="64"/>
    </location>
</feature>
<evidence type="ECO:0000313" key="3">
    <source>
        <dbReference type="Proteomes" id="UP001176941"/>
    </source>
</evidence>
<evidence type="ECO:0000256" key="1">
    <source>
        <dbReference type="SAM" id="MobiDB-lite"/>
    </source>
</evidence>
<dbReference type="Proteomes" id="UP001176941">
    <property type="component" value="Chromosome 9"/>
</dbReference>
<organism evidence="2 3">
    <name type="scientific">Rangifer tarandus platyrhynchus</name>
    <name type="common">Svalbard reindeer</name>
    <dbReference type="NCBI Taxonomy" id="3082113"/>
    <lineage>
        <taxon>Eukaryota</taxon>
        <taxon>Metazoa</taxon>
        <taxon>Chordata</taxon>
        <taxon>Craniata</taxon>
        <taxon>Vertebrata</taxon>
        <taxon>Euteleostomi</taxon>
        <taxon>Mammalia</taxon>
        <taxon>Eutheria</taxon>
        <taxon>Laurasiatheria</taxon>
        <taxon>Artiodactyla</taxon>
        <taxon>Ruminantia</taxon>
        <taxon>Pecora</taxon>
        <taxon>Cervidae</taxon>
        <taxon>Odocoileinae</taxon>
        <taxon>Rangifer</taxon>
    </lineage>
</organism>
<dbReference type="EMBL" id="OX459945">
    <property type="protein sequence ID" value="CAI9179503.1"/>
    <property type="molecule type" value="Genomic_DNA"/>
</dbReference>
<reference evidence="2" key="1">
    <citation type="submission" date="2023-04" db="EMBL/GenBank/DDBJ databases">
        <authorList>
            <consortium name="ELIXIR-Norway"/>
        </authorList>
    </citation>
    <scope>NUCLEOTIDE SEQUENCE [LARGE SCALE GENOMIC DNA]</scope>
</reference>
<protein>
    <submittedName>
        <fullName evidence="2">Uncharacterized protein</fullName>
    </submittedName>
</protein>
<gene>
    <name evidence="2" type="ORF">MRATA1EN1_LOCUS28465</name>
</gene>
<accession>A0ABN9A147</accession>
<proteinExistence type="predicted"/>
<keyword evidence="3" id="KW-1185">Reference proteome</keyword>